<gene>
    <name evidence="2" type="ORF">Pla123a_36610</name>
</gene>
<keyword evidence="1" id="KW-1133">Transmembrane helix</keyword>
<proteinExistence type="predicted"/>
<evidence type="ECO:0000313" key="3">
    <source>
        <dbReference type="Proteomes" id="UP000318478"/>
    </source>
</evidence>
<dbReference type="AlphaFoldDB" id="A0A5C5YDF5"/>
<name>A0A5C5YDF5_9BACT</name>
<keyword evidence="1" id="KW-0472">Membrane</keyword>
<evidence type="ECO:0000313" key="2">
    <source>
        <dbReference type="EMBL" id="TWT73767.1"/>
    </source>
</evidence>
<reference evidence="2 3" key="1">
    <citation type="submission" date="2019-02" db="EMBL/GenBank/DDBJ databases">
        <title>Deep-cultivation of Planctomycetes and their phenomic and genomic characterization uncovers novel biology.</title>
        <authorList>
            <person name="Wiegand S."/>
            <person name="Jogler M."/>
            <person name="Boedeker C."/>
            <person name="Pinto D."/>
            <person name="Vollmers J."/>
            <person name="Rivas-Marin E."/>
            <person name="Kohn T."/>
            <person name="Peeters S.H."/>
            <person name="Heuer A."/>
            <person name="Rast P."/>
            <person name="Oberbeckmann S."/>
            <person name="Bunk B."/>
            <person name="Jeske O."/>
            <person name="Meyerdierks A."/>
            <person name="Storesund J.E."/>
            <person name="Kallscheuer N."/>
            <person name="Luecker S."/>
            <person name="Lage O.M."/>
            <person name="Pohl T."/>
            <person name="Merkel B.J."/>
            <person name="Hornburger P."/>
            <person name="Mueller R.-W."/>
            <person name="Bruemmer F."/>
            <person name="Labrenz M."/>
            <person name="Spormann A.M."/>
            <person name="Op Den Camp H."/>
            <person name="Overmann J."/>
            <person name="Amann R."/>
            <person name="Jetten M.S.M."/>
            <person name="Mascher T."/>
            <person name="Medema M.H."/>
            <person name="Devos D.P."/>
            <person name="Kaster A.-K."/>
            <person name="Ovreas L."/>
            <person name="Rohde M."/>
            <person name="Galperin M.Y."/>
            <person name="Jogler C."/>
        </authorList>
    </citation>
    <scope>NUCLEOTIDE SEQUENCE [LARGE SCALE GENOMIC DNA]</scope>
    <source>
        <strain evidence="2 3">Pla123a</strain>
    </source>
</reference>
<dbReference type="RefSeq" id="WP_146589561.1">
    <property type="nucleotide sequence ID" value="NZ_SJPO01000009.1"/>
</dbReference>
<keyword evidence="1" id="KW-0812">Transmembrane</keyword>
<evidence type="ECO:0000256" key="1">
    <source>
        <dbReference type="SAM" id="Phobius"/>
    </source>
</evidence>
<dbReference type="EMBL" id="SJPO01000009">
    <property type="protein sequence ID" value="TWT73767.1"/>
    <property type="molecule type" value="Genomic_DNA"/>
</dbReference>
<feature type="transmembrane region" description="Helical" evidence="1">
    <location>
        <begin position="52"/>
        <end position="79"/>
    </location>
</feature>
<keyword evidence="3" id="KW-1185">Reference proteome</keyword>
<accession>A0A5C5YDF5</accession>
<organism evidence="2 3">
    <name type="scientific">Posidoniimonas polymericola</name>
    <dbReference type="NCBI Taxonomy" id="2528002"/>
    <lineage>
        <taxon>Bacteria</taxon>
        <taxon>Pseudomonadati</taxon>
        <taxon>Planctomycetota</taxon>
        <taxon>Planctomycetia</taxon>
        <taxon>Pirellulales</taxon>
        <taxon>Lacipirellulaceae</taxon>
        <taxon>Posidoniimonas</taxon>
    </lineage>
</organism>
<feature type="transmembrane region" description="Helical" evidence="1">
    <location>
        <begin position="6"/>
        <end position="31"/>
    </location>
</feature>
<comment type="caution">
    <text evidence="2">The sequence shown here is derived from an EMBL/GenBank/DDBJ whole genome shotgun (WGS) entry which is preliminary data.</text>
</comment>
<dbReference type="Proteomes" id="UP000318478">
    <property type="component" value="Unassembled WGS sequence"/>
</dbReference>
<sequence length="81" mass="8725">MDITNLAGFLLVVGMMAGGIVAAGRGVLRLLREGHTYDSTSSPVPYDEAPHLYWLHFAGFVGLGLFCLCFGVFVGYGLLSW</sequence>
<protein>
    <submittedName>
        <fullName evidence="2">Uncharacterized protein</fullName>
    </submittedName>
</protein>